<dbReference type="EC" id="2.7.13.3" evidence="2"/>
<dbReference type="RefSeq" id="WP_188378200.1">
    <property type="nucleotide sequence ID" value="NZ_BMEL01000003.1"/>
</dbReference>
<dbReference type="GO" id="GO:0016020">
    <property type="term" value="C:membrane"/>
    <property type="evidence" value="ECO:0007669"/>
    <property type="project" value="InterPro"/>
</dbReference>
<proteinExistence type="predicted"/>
<dbReference type="SUPFAM" id="SSF55874">
    <property type="entry name" value="ATPase domain of HSP90 chaperone/DNA topoisomerase II/histidine kinase"/>
    <property type="match status" value="1"/>
</dbReference>
<dbReference type="Gene3D" id="3.30.565.10">
    <property type="entry name" value="Histidine kinase-like ATPase, C-terminal domain"/>
    <property type="match status" value="1"/>
</dbReference>
<dbReference type="PANTHER" id="PTHR24421">
    <property type="entry name" value="NITRATE/NITRITE SENSOR PROTEIN NARX-RELATED"/>
    <property type="match status" value="1"/>
</dbReference>
<keyword evidence="10" id="KW-0472">Membrane</keyword>
<feature type="transmembrane region" description="Helical" evidence="10">
    <location>
        <begin position="38"/>
        <end position="58"/>
    </location>
</feature>
<keyword evidence="9" id="KW-0175">Coiled coil</keyword>
<evidence type="ECO:0000256" key="5">
    <source>
        <dbReference type="ARBA" id="ARBA00022741"/>
    </source>
</evidence>
<dbReference type="GO" id="GO:0005524">
    <property type="term" value="F:ATP binding"/>
    <property type="evidence" value="ECO:0007669"/>
    <property type="project" value="UniProtKB-KW"/>
</dbReference>
<reference evidence="12" key="2">
    <citation type="submission" date="2020-09" db="EMBL/GenBank/DDBJ databases">
        <authorList>
            <person name="Sun Q."/>
            <person name="Zhou Y."/>
        </authorList>
    </citation>
    <scope>NUCLEOTIDE SEQUENCE</scope>
    <source>
        <strain evidence="12">CGMCC 1.12153</strain>
    </source>
</reference>
<evidence type="ECO:0000313" key="13">
    <source>
        <dbReference type="Proteomes" id="UP000660110"/>
    </source>
</evidence>
<dbReference type="Proteomes" id="UP000660110">
    <property type="component" value="Unassembled WGS sequence"/>
</dbReference>
<keyword evidence="10" id="KW-1133">Transmembrane helix</keyword>
<dbReference type="GO" id="GO:0046983">
    <property type="term" value="F:protein dimerization activity"/>
    <property type="evidence" value="ECO:0007669"/>
    <property type="project" value="InterPro"/>
</dbReference>
<feature type="coiled-coil region" evidence="9">
    <location>
        <begin position="152"/>
        <end position="189"/>
    </location>
</feature>
<keyword evidence="7" id="KW-0067">ATP-binding</keyword>
<name>A0A917B7L2_HALAA</name>
<comment type="catalytic activity">
    <reaction evidence="1">
        <text>ATP + protein L-histidine = ADP + protein N-phospho-L-histidine.</text>
        <dbReference type="EC" id="2.7.13.3"/>
    </reaction>
</comment>
<evidence type="ECO:0000256" key="2">
    <source>
        <dbReference type="ARBA" id="ARBA00012438"/>
    </source>
</evidence>
<comment type="caution">
    <text evidence="12">The sequence shown here is derived from an EMBL/GenBank/DDBJ whole genome shotgun (WGS) entry which is preliminary data.</text>
</comment>
<sequence length="398" mass="44783">MKKGVSWGAFDKTVLGLRAIFLILGFLFLYANHERLELSVPFLVLWLLSSFSFPLFFWRPAYLQAHFFFVTDFITTGGLSLYLTFEVNELVGGMILTSFMTGYLYKGRGTLWAIVASLIFFPALESILIESTLAFISSMINYTVMFGIGISLNMVLQSQRELKEQLRKNERQQEMIKEKNEALIQYADQVERLTLLEERSRMARELHDTIGHILTSSIMGLDAVKLLISSDKSKAIQKVGRLRNALNRGLDETRKNIHDLDPSNQKEMNLAEQLREMCEDFASHTDTQVTFTIMGVVFPISETHKRTLTRSLQESLTNAVRHGEATIISVNLSYEAEGLNLTIIDNGSPGAEAKHGFGLRGMEERLLTLNGSLDVSFSDEGTTVTCTIPMKGSDSAYD</sequence>
<dbReference type="Pfam" id="PF02518">
    <property type="entry name" value="HATPase_c"/>
    <property type="match status" value="1"/>
</dbReference>
<dbReference type="PANTHER" id="PTHR24421:SF10">
    <property type="entry name" value="NITRATE_NITRITE SENSOR PROTEIN NARQ"/>
    <property type="match status" value="1"/>
</dbReference>
<evidence type="ECO:0000256" key="7">
    <source>
        <dbReference type="ARBA" id="ARBA00022840"/>
    </source>
</evidence>
<dbReference type="InterPro" id="IPR036890">
    <property type="entry name" value="HATPase_C_sf"/>
</dbReference>
<evidence type="ECO:0000256" key="8">
    <source>
        <dbReference type="ARBA" id="ARBA00023012"/>
    </source>
</evidence>
<keyword evidence="8" id="KW-0902">Two-component regulatory system</keyword>
<keyword evidence="13" id="KW-1185">Reference proteome</keyword>
<evidence type="ECO:0000256" key="3">
    <source>
        <dbReference type="ARBA" id="ARBA00022553"/>
    </source>
</evidence>
<dbReference type="InterPro" id="IPR050482">
    <property type="entry name" value="Sensor_HK_TwoCompSys"/>
</dbReference>
<feature type="transmembrane region" description="Helical" evidence="10">
    <location>
        <begin position="135"/>
        <end position="156"/>
    </location>
</feature>
<feature type="transmembrane region" description="Helical" evidence="10">
    <location>
        <begin position="12"/>
        <end position="32"/>
    </location>
</feature>
<evidence type="ECO:0000256" key="4">
    <source>
        <dbReference type="ARBA" id="ARBA00022679"/>
    </source>
</evidence>
<evidence type="ECO:0000256" key="6">
    <source>
        <dbReference type="ARBA" id="ARBA00022777"/>
    </source>
</evidence>
<dbReference type="Pfam" id="PF07730">
    <property type="entry name" value="HisKA_3"/>
    <property type="match status" value="1"/>
</dbReference>
<dbReference type="InterPro" id="IPR011712">
    <property type="entry name" value="Sig_transdc_His_kin_sub3_dim/P"/>
</dbReference>
<keyword evidence="5" id="KW-0547">Nucleotide-binding</keyword>
<evidence type="ECO:0000313" key="12">
    <source>
        <dbReference type="EMBL" id="GGF28021.1"/>
    </source>
</evidence>
<dbReference type="AlphaFoldDB" id="A0A917B7L2"/>
<dbReference type="SMART" id="SM00387">
    <property type="entry name" value="HATPase_c"/>
    <property type="match status" value="1"/>
</dbReference>
<evidence type="ECO:0000256" key="1">
    <source>
        <dbReference type="ARBA" id="ARBA00000085"/>
    </source>
</evidence>
<accession>A0A917B7L2</accession>
<evidence type="ECO:0000256" key="9">
    <source>
        <dbReference type="SAM" id="Coils"/>
    </source>
</evidence>
<evidence type="ECO:0000259" key="11">
    <source>
        <dbReference type="SMART" id="SM00387"/>
    </source>
</evidence>
<keyword evidence="3" id="KW-0597">Phosphoprotein</keyword>
<keyword evidence="10" id="KW-0812">Transmembrane</keyword>
<feature type="domain" description="Histidine kinase/HSP90-like ATPase" evidence="11">
    <location>
        <begin position="303"/>
        <end position="392"/>
    </location>
</feature>
<dbReference type="EMBL" id="BMEL01000003">
    <property type="protein sequence ID" value="GGF28021.1"/>
    <property type="molecule type" value="Genomic_DNA"/>
</dbReference>
<keyword evidence="6" id="KW-0418">Kinase</keyword>
<evidence type="ECO:0000256" key="10">
    <source>
        <dbReference type="SAM" id="Phobius"/>
    </source>
</evidence>
<protein>
    <recommendedName>
        <fullName evidence="2">histidine kinase</fullName>
        <ecNumber evidence="2">2.7.13.3</ecNumber>
    </recommendedName>
</protein>
<keyword evidence="4" id="KW-0808">Transferase</keyword>
<dbReference type="InterPro" id="IPR003594">
    <property type="entry name" value="HATPase_dom"/>
</dbReference>
<dbReference type="Gene3D" id="1.20.5.1930">
    <property type="match status" value="1"/>
</dbReference>
<dbReference type="CDD" id="cd16917">
    <property type="entry name" value="HATPase_UhpB-NarQ-NarX-like"/>
    <property type="match status" value="1"/>
</dbReference>
<gene>
    <name evidence="12" type="ORF">GCM10010954_28900</name>
</gene>
<dbReference type="GO" id="GO:0000155">
    <property type="term" value="F:phosphorelay sensor kinase activity"/>
    <property type="evidence" value="ECO:0007669"/>
    <property type="project" value="InterPro"/>
</dbReference>
<organism evidence="12 13">
    <name type="scientific">Halobacillus andaensis</name>
    <dbReference type="NCBI Taxonomy" id="1176239"/>
    <lineage>
        <taxon>Bacteria</taxon>
        <taxon>Bacillati</taxon>
        <taxon>Bacillota</taxon>
        <taxon>Bacilli</taxon>
        <taxon>Bacillales</taxon>
        <taxon>Bacillaceae</taxon>
        <taxon>Halobacillus</taxon>
    </lineage>
</organism>
<feature type="transmembrane region" description="Helical" evidence="10">
    <location>
        <begin position="112"/>
        <end position="129"/>
    </location>
</feature>
<reference evidence="12" key="1">
    <citation type="journal article" date="2014" name="Int. J. Syst. Evol. Microbiol.">
        <title>Complete genome sequence of Corynebacterium casei LMG S-19264T (=DSM 44701T), isolated from a smear-ripened cheese.</title>
        <authorList>
            <consortium name="US DOE Joint Genome Institute (JGI-PGF)"/>
            <person name="Walter F."/>
            <person name="Albersmeier A."/>
            <person name="Kalinowski J."/>
            <person name="Ruckert C."/>
        </authorList>
    </citation>
    <scope>NUCLEOTIDE SEQUENCE</scope>
    <source>
        <strain evidence="12">CGMCC 1.12153</strain>
    </source>
</reference>
<feature type="transmembrane region" description="Helical" evidence="10">
    <location>
        <begin position="65"/>
        <end position="84"/>
    </location>
</feature>